<dbReference type="EnsemblPlants" id="AET2Gv20635100.8">
    <property type="protein sequence ID" value="AET2Gv20635100.8"/>
    <property type="gene ID" value="AET2Gv20635100"/>
</dbReference>
<organism evidence="2 3">
    <name type="scientific">Aegilops tauschii subsp. strangulata</name>
    <name type="common">Goatgrass</name>
    <dbReference type="NCBI Taxonomy" id="200361"/>
    <lineage>
        <taxon>Eukaryota</taxon>
        <taxon>Viridiplantae</taxon>
        <taxon>Streptophyta</taxon>
        <taxon>Embryophyta</taxon>
        <taxon>Tracheophyta</taxon>
        <taxon>Spermatophyta</taxon>
        <taxon>Magnoliopsida</taxon>
        <taxon>Liliopsida</taxon>
        <taxon>Poales</taxon>
        <taxon>Poaceae</taxon>
        <taxon>BOP clade</taxon>
        <taxon>Pooideae</taxon>
        <taxon>Triticodae</taxon>
        <taxon>Triticeae</taxon>
        <taxon>Triticinae</taxon>
        <taxon>Aegilops</taxon>
    </lineage>
</organism>
<name>A0A453BUL2_AEGTS</name>
<dbReference type="InterPro" id="IPR044682">
    <property type="entry name" value="VDE"/>
</dbReference>
<proteinExistence type="predicted"/>
<dbReference type="GO" id="GO:0009507">
    <property type="term" value="C:chloroplast"/>
    <property type="evidence" value="ECO:0007669"/>
    <property type="project" value="TreeGrafter"/>
</dbReference>
<sequence>TRSRALLRIAKLASPCYPSIHTIPISVSYALFGVTAAAAQTAAQMLSRQCFKHVFPAEGSSSSVLHGPGSRGAASRSRTGLSFHRCCVRASLWRTDHLQISTARLSEIKVHTLLQVPDVFNAIKSWSKLQLVTVTGLAACVVLLVPSAGATDALKTCTCLLKECRIELAKCIANPSCAANVACLNTCNNRPDETECQVIQCSRTMDPAPCLGKKLTFSCALSSHRSNVGICSRTAWSMNSTSAPFHAKNVSPKSLMLGSSPSLIHLPLSRTSTWQILEASGTFQVA</sequence>
<dbReference type="GO" id="GO:0015994">
    <property type="term" value="P:chlorophyll metabolic process"/>
    <property type="evidence" value="ECO:0007669"/>
    <property type="project" value="TreeGrafter"/>
</dbReference>
<keyword evidence="3" id="KW-1185">Reference proteome</keyword>
<evidence type="ECO:0000259" key="1">
    <source>
        <dbReference type="Pfam" id="PF07137"/>
    </source>
</evidence>
<feature type="domain" description="VDE lipocalin" evidence="1">
    <location>
        <begin position="157"/>
        <end position="204"/>
    </location>
</feature>
<evidence type="ECO:0000313" key="3">
    <source>
        <dbReference type="Proteomes" id="UP000015105"/>
    </source>
</evidence>
<dbReference type="Gramene" id="AET2Gv20635100.8">
    <property type="protein sequence ID" value="AET2Gv20635100.8"/>
    <property type="gene ID" value="AET2Gv20635100"/>
</dbReference>
<reference evidence="2" key="4">
    <citation type="submission" date="2019-03" db="UniProtKB">
        <authorList>
            <consortium name="EnsemblPlants"/>
        </authorList>
    </citation>
    <scope>IDENTIFICATION</scope>
</reference>
<dbReference type="InterPro" id="IPR010788">
    <property type="entry name" value="VDE_dom"/>
</dbReference>
<dbReference type="GO" id="GO:0010028">
    <property type="term" value="P:xanthophyll cycle"/>
    <property type="evidence" value="ECO:0007669"/>
    <property type="project" value="InterPro"/>
</dbReference>
<dbReference type="Pfam" id="PF07137">
    <property type="entry name" value="VDE"/>
    <property type="match status" value="1"/>
</dbReference>
<reference evidence="3" key="2">
    <citation type="journal article" date="2017" name="Nat. Plants">
        <title>The Aegilops tauschii genome reveals multiple impacts of transposons.</title>
        <authorList>
            <person name="Zhao G."/>
            <person name="Zou C."/>
            <person name="Li K."/>
            <person name="Wang K."/>
            <person name="Li T."/>
            <person name="Gao L."/>
            <person name="Zhang X."/>
            <person name="Wang H."/>
            <person name="Yang Z."/>
            <person name="Liu X."/>
            <person name="Jiang W."/>
            <person name="Mao L."/>
            <person name="Kong X."/>
            <person name="Jiao Y."/>
            <person name="Jia J."/>
        </authorList>
    </citation>
    <scope>NUCLEOTIDE SEQUENCE [LARGE SCALE GENOMIC DNA]</scope>
    <source>
        <strain evidence="3">cv. AL8/78</strain>
    </source>
</reference>
<reference evidence="2" key="5">
    <citation type="journal article" date="2021" name="G3 (Bethesda)">
        <title>Aegilops tauschii genome assembly Aet v5.0 features greater sequence contiguity and improved annotation.</title>
        <authorList>
            <person name="Wang L."/>
            <person name="Zhu T."/>
            <person name="Rodriguez J.C."/>
            <person name="Deal K.R."/>
            <person name="Dubcovsky J."/>
            <person name="McGuire P.E."/>
            <person name="Lux T."/>
            <person name="Spannagl M."/>
            <person name="Mayer K.F.X."/>
            <person name="Baldrich P."/>
            <person name="Meyers B.C."/>
            <person name="Huo N."/>
            <person name="Gu Y.Q."/>
            <person name="Zhou H."/>
            <person name="Devos K.M."/>
            <person name="Bennetzen J.L."/>
            <person name="Unver T."/>
            <person name="Budak H."/>
            <person name="Gulick P.J."/>
            <person name="Galiba G."/>
            <person name="Kalapos B."/>
            <person name="Nelson D.R."/>
            <person name="Li P."/>
            <person name="You F.M."/>
            <person name="Luo M.C."/>
            <person name="Dvorak J."/>
        </authorList>
    </citation>
    <scope>NUCLEOTIDE SEQUENCE [LARGE SCALE GENOMIC DNA]</scope>
    <source>
        <strain evidence="2">cv. AL8/78</strain>
    </source>
</reference>
<dbReference type="PANTHER" id="PTHR33970:SF1">
    <property type="entry name" value="VIOLAXANTHIN DE-EPOXIDASE, CHLOROPLASTIC"/>
    <property type="match status" value="1"/>
</dbReference>
<dbReference type="PANTHER" id="PTHR33970">
    <property type="entry name" value="VIOLAXANTHIN DE-EPOXIDASE, CHLOROPLASTIC-RELATED"/>
    <property type="match status" value="1"/>
</dbReference>
<evidence type="ECO:0000313" key="2">
    <source>
        <dbReference type="EnsemblPlants" id="AET2Gv20635100.8"/>
    </source>
</evidence>
<dbReference type="GO" id="GO:0046422">
    <property type="term" value="F:violaxanthin de-epoxidase activity"/>
    <property type="evidence" value="ECO:0007669"/>
    <property type="project" value="InterPro"/>
</dbReference>
<reference evidence="2" key="3">
    <citation type="journal article" date="2017" name="Nature">
        <title>Genome sequence of the progenitor of the wheat D genome Aegilops tauschii.</title>
        <authorList>
            <person name="Luo M.C."/>
            <person name="Gu Y.Q."/>
            <person name="Puiu D."/>
            <person name="Wang H."/>
            <person name="Twardziok S.O."/>
            <person name="Deal K.R."/>
            <person name="Huo N."/>
            <person name="Zhu T."/>
            <person name="Wang L."/>
            <person name="Wang Y."/>
            <person name="McGuire P.E."/>
            <person name="Liu S."/>
            <person name="Long H."/>
            <person name="Ramasamy R.K."/>
            <person name="Rodriguez J.C."/>
            <person name="Van S.L."/>
            <person name="Yuan L."/>
            <person name="Wang Z."/>
            <person name="Xia Z."/>
            <person name="Xiao L."/>
            <person name="Anderson O.D."/>
            <person name="Ouyang S."/>
            <person name="Liang Y."/>
            <person name="Zimin A.V."/>
            <person name="Pertea G."/>
            <person name="Qi P."/>
            <person name="Bennetzen J.L."/>
            <person name="Dai X."/>
            <person name="Dawson M.W."/>
            <person name="Muller H.G."/>
            <person name="Kugler K."/>
            <person name="Rivarola-Duarte L."/>
            <person name="Spannagl M."/>
            <person name="Mayer K.F.X."/>
            <person name="Lu F.H."/>
            <person name="Bevan M.W."/>
            <person name="Leroy P."/>
            <person name="Li P."/>
            <person name="You F.M."/>
            <person name="Sun Q."/>
            <person name="Liu Z."/>
            <person name="Lyons E."/>
            <person name="Wicker T."/>
            <person name="Salzberg S.L."/>
            <person name="Devos K.M."/>
            <person name="Dvorak J."/>
        </authorList>
    </citation>
    <scope>NUCLEOTIDE SEQUENCE [LARGE SCALE GENOMIC DNA]</scope>
    <source>
        <strain evidence="2">cv. AL8/78</strain>
    </source>
</reference>
<dbReference type="AlphaFoldDB" id="A0A453BUL2"/>
<protein>
    <recommendedName>
        <fullName evidence="1">VDE lipocalin domain-containing protein</fullName>
    </recommendedName>
</protein>
<accession>A0A453BUL2</accession>
<dbReference type="Proteomes" id="UP000015105">
    <property type="component" value="Chromosome 2D"/>
</dbReference>
<reference evidence="3" key="1">
    <citation type="journal article" date="2014" name="Science">
        <title>Ancient hybridizations among the ancestral genomes of bread wheat.</title>
        <authorList>
            <consortium name="International Wheat Genome Sequencing Consortium,"/>
            <person name="Marcussen T."/>
            <person name="Sandve S.R."/>
            <person name="Heier L."/>
            <person name="Spannagl M."/>
            <person name="Pfeifer M."/>
            <person name="Jakobsen K.S."/>
            <person name="Wulff B.B."/>
            <person name="Steuernagel B."/>
            <person name="Mayer K.F."/>
            <person name="Olsen O.A."/>
        </authorList>
    </citation>
    <scope>NUCLEOTIDE SEQUENCE [LARGE SCALE GENOMIC DNA]</scope>
    <source>
        <strain evidence="3">cv. AL8/78</strain>
    </source>
</reference>